<dbReference type="Gene3D" id="3.40.1190.10">
    <property type="entry name" value="Mur-like, catalytic domain"/>
    <property type="match status" value="1"/>
</dbReference>
<dbReference type="InterPro" id="IPR036565">
    <property type="entry name" value="Mur-like_cat_sf"/>
</dbReference>
<dbReference type="Pfam" id="PF08245">
    <property type="entry name" value="Mur_ligase_M"/>
    <property type="match status" value="1"/>
</dbReference>
<proteinExistence type="inferred from homology"/>
<dbReference type="GO" id="GO:0008764">
    <property type="term" value="F:UDP-N-acetylmuramoylalanine-D-glutamate ligase activity"/>
    <property type="evidence" value="ECO:0007669"/>
    <property type="project" value="UniProtKB-EC"/>
</dbReference>
<keyword evidence="7" id="KW-0132">Cell division</keyword>
<comment type="pathway">
    <text evidence="2 7">Cell wall biogenesis; peptidoglycan biosynthesis.</text>
</comment>
<dbReference type="Pfam" id="PF21799">
    <property type="entry name" value="MurD-like_N"/>
    <property type="match status" value="1"/>
</dbReference>
<dbReference type="SUPFAM" id="SSF53244">
    <property type="entry name" value="MurD-like peptide ligases, peptide-binding domain"/>
    <property type="match status" value="1"/>
</dbReference>
<feature type="binding site" evidence="7">
    <location>
        <begin position="113"/>
        <end position="119"/>
    </location>
    <ligand>
        <name>ATP</name>
        <dbReference type="ChEBI" id="CHEBI:30616"/>
    </ligand>
</feature>
<evidence type="ECO:0000313" key="9">
    <source>
        <dbReference type="EMBL" id="MBD2564434.1"/>
    </source>
</evidence>
<accession>A0ABR8F3V4</accession>
<evidence type="ECO:0000256" key="1">
    <source>
        <dbReference type="ARBA" id="ARBA00004496"/>
    </source>
</evidence>
<comment type="catalytic activity">
    <reaction evidence="7">
        <text>UDP-N-acetyl-alpha-D-muramoyl-L-alanine + D-glutamate + ATP = UDP-N-acetyl-alpha-D-muramoyl-L-alanyl-D-glutamate + ADP + phosphate + H(+)</text>
        <dbReference type="Rhea" id="RHEA:16429"/>
        <dbReference type="ChEBI" id="CHEBI:15378"/>
        <dbReference type="ChEBI" id="CHEBI:29986"/>
        <dbReference type="ChEBI" id="CHEBI:30616"/>
        <dbReference type="ChEBI" id="CHEBI:43474"/>
        <dbReference type="ChEBI" id="CHEBI:83898"/>
        <dbReference type="ChEBI" id="CHEBI:83900"/>
        <dbReference type="ChEBI" id="CHEBI:456216"/>
        <dbReference type="EC" id="6.3.2.9"/>
    </reaction>
</comment>
<organism evidence="9 10">
    <name type="scientific">Nostoc linckia FACHB-391</name>
    <dbReference type="NCBI Taxonomy" id="2692906"/>
    <lineage>
        <taxon>Bacteria</taxon>
        <taxon>Bacillati</taxon>
        <taxon>Cyanobacteriota</taxon>
        <taxon>Cyanophyceae</taxon>
        <taxon>Nostocales</taxon>
        <taxon>Nostocaceae</taxon>
        <taxon>Nostoc</taxon>
    </lineage>
</organism>
<dbReference type="NCBIfam" id="TIGR01087">
    <property type="entry name" value="murD"/>
    <property type="match status" value="1"/>
</dbReference>
<dbReference type="HAMAP" id="MF_00639">
    <property type="entry name" value="MurD"/>
    <property type="match status" value="1"/>
</dbReference>
<dbReference type="EMBL" id="JACJTE010000050">
    <property type="protein sequence ID" value="MBD2564434.1"/>
    <property type="molecule type" value="Genomic_DNA"/>
</dbReference>
<gene>
    <name evidence="7" type="primary">murD</name>
    <name evidence="9" type="ORF">H6G95_28275</name>
</gene>
<keyword evidence="5 7" id="KW-0547">Nucleotide-binding</keyword>
<dbReference type="PANTHER" id="PTHR43692">
    <property type="entry name" value="UDP-N-ACETYLMURAMOYLALANINE--D-GLUTAMATE LIGASE"/>
    <property type="match status" value="1"/>
</dbReference>
<keyword evidence="7" id="KW-0961">Cell wall biogenesis/degradation</keyword>
<reference evidence="9 10" key="1">
    <citation type="journal article" date="2020" name="ISME J.">
        <title>Comparative genomics reveals insights into cyanobacterial evolution and habitat adaptation.</title>
        <authorList>
            <person name="Chen M.Y."/>
            <person name="Teng W.K."/>
            <person name="Zhao L."/>
            <person name="Hu C.X."/>
            <person name="Zhou Y.K."/>
            <person name="Han B.P."/>
            <person name="Song L.R."/>
            <person name="Shu W.S."/>
        </authorList>
    </citation>
    <scope>NUCLEOTIDE SEQUENCE [LARGE SCALE GENOMIC DNA]</scope>
    <source>
        <strain evidence="9 10">FACHB-391</strain>
    </source>
</reference>
<evidence type="ECO:0000256" key="4">
    <source>
        <dbReference type="ARBA" id="ARBA00022598"/>
    </source>
</evidence>
<comment type="similarity">
    <text evidence="7">Belongs to the MurCDEF family.</text>
</comment>
<dbReference type="RefSeq" id="WP_190899209.1">
    <property type="nucleotide sequence ID" value="NZ_JACJTE010000050.1"/>
</dbReference>
<feature type="domain" description="Mur ligase central" evidence="8">
    <location>
        <begin position="111"/>
        <end position="320"/>
    </location>
</feature>
<evidence type="ECO:0000256" key="5">
    <source>
        <dbReference type="ARBA" id="ARBA00022741"/>
    </source>
</evidence>
<dbReference type="InterPro" id="IPR036615">
    <property type="entry name" value="Mur_ligase_C_dom_sf"/>
</dbReference>
<keyword evidence="3 7" id="KW-0963">Cytoplasm</keyword>
<dbReference type="EC" id="6.3.2.9" evidence="7"/>
<evidence type="ECO:0000256" key="6">
    <source>
        <dbReference type="ARBA" id="ARBA00022840"/>
    </source>
</evidence>
<keyword evidence="7" id="KW-0573">Peptidoglycan synthesis</keyword>
<evidence type="ECO:0000313" key="10">
    <source>
        <dbReference type="Proteomes" id="UP000604661"/>
    </source>
</evidence>
<dbReference type="SUPFAM" id="SSF51984">
    <property type="entry name" value="MurCD N-terminal domain"/>
    <property type="match status" value="1"/>
</dbReference>
<name>A0ABR8F3V4_NOSLI</name>
<evidence type="ECO:0000256" key="7">
    <source>
        <dbReference type="HAMAP-Rule" id="MF_00639"/>
    </source>
</evidence>
<protein>
    <recommendedName>
        <fullName evidence="7">UDP-N-acetylmuramoylalanine--D-glutamate ligase</fullName>
        <ecNumber evidence="7">6.3.2.9</ecNumber>
    </recommendedName>
    <alternativeName>
        <fullName evidence="7">D-glutamic acid-adding enzyme</fullName>
    </alternativeName>
    <alternativeName>
        <fullName evidence="7">UDP-N-acetylmuramoyl-L-alanyl-D-glutamate synthetase</fullName>
    </alternativeName>
</protein>
<dbReference type="Proteomes" id="UP000604661">
    <property type="component" value="Unassembled WGS sequence"/>
</dbReference>
<keyword evidence="4 7" id="KW-0436">Ligase</keyword>
<dbReference type="InterPro" id="IPR013221">
    <property type="entry name" value="Mur_ligase_cen"/>
</dbReference>
<dbReference type="PANTHER" id="PTHR43692:SF1">
    <property type="entry name" value="UDP-N-ACETYLMURAMOYLALANINE--D-GLUTAMATE LIGASE"/>
    <property type="match status" value="1"/>
</dbReference>
<dbReference type="SUPFAM" id="SSF53623">
    <property type="entry name" value="MurD-like peptide ligases, catalytic domain"/>
    <property type="match status" value="1"/>
</dbReference>
<comment type="caution">
    <text evidence="9">The sequence shown here is derived from an EMBL/GenBank/DDBJ whole genome shotgun (WGS) entry which is preliminary data.</text>
</comment>
<evidence type="ECO:0000256" key="2">
    <source>
        <dbReference type="ARBA" id="ARBA00004752"/>
    </source>
</evidence>
<evidence type="ECO:0000256" key="3">
    <source>
        <dbReference type="ARBA" id="ARBA00022490"/>
    </source>
</evidence>
<keyword evidence="7" id="KW-0131">Cell cycle</keyword>
<keyword evidence="6 7" id="KW-0067">ATP-binding</keyword>
<dbReference type="Gene3D" id="3.40.50.720">
    <property type="entry name" value="NAD(P)-binding Rossmann-like Domain"/>
    <property type="match status" value="1"/>
</dbReference>
<evidence type="ECO:0000259" key="8">
    <source>
        <dbReference type="Pfam" id="PF08245"/>
    </source>
</evidence>
<dbReference type="Gene3D" id="3.90.190.20">
    <property type="entry name" value="Mur ligase, C-terminal domain"/>
    <property type="match status" value="1"/>
</dbReference>
<sequence length="498" mass="53916">MSRATVIGLGKSGVAAARLLKREGWEVELSDSNTSETLLQQQQELAADQITVKLGQSLELNGANLPQLIVVSPGVPWDIPVLIKARQLGIETIGEMELAWRNLRSLPWVGITGTNGKTTTTALIAAIFQAAGLNAPACGNIGYATCDVALSWKGRGAGSREQGAGGAGEVFDNSSLLTPNSSLDWVIAEVSSYQVESSNSLAPRIGVWTTFTPDHLSRHKTLENYYNIKAKLLHQSELQVFNGDDPYLRQQGLSAWPDAYWTSVKGKDFLISEKGFYIEDDWVVEKLSATSAPEPIVKVSTLRMVGEHNQQNLLMAVATARLAGINRDAIARAIVEFPGVAHRLEHICTWEGIDFINDSKATNYDAAEVGLASVKSPAILIAGGEAKAGDDTGWLAQIQTKAAAVLLIGSAAPAFAQRLQEVGYYSYHIVETMERAVSRSAEIAKEYQAPVVLLSPACASFDQYPNFEVRGDHFRQLCLAWAEAEKLQYNSILSSSLP</sequence>
<dbReference type="InterPro" id="IPR005762">
    <property type="entry name" value="MurD"/>
</dbReference>
<comment type="function">
    <text evidence="7">Cell wall formation. Catalyzes the addition of glutamate to the nucleotide precursor UDP-N-acetylmuramoyl-L-alanine (UMA).</text>
</comment>
<keyword evidence="10" id="KW-1185">Reference proteome</keyword>
<keyword evidence="7" id="KW-0133">Cell shape</keyword>
<comment type="subcellular location">
    <subcellularLocation>
        <location evidence="1 7">Cytoplasm</location>
    </subcellularLocation>
</comment>